<sequence length="89" mass="10216">MFPYDFRSRQPPADGFLYDAKGALQLGLCISGQTSAQLLRRLRNNLVSGRPREENVQFMIGVNDFLQGIPLTKLTMWLKKDNNKIIIYI</sequence>
<dbReference type="EMBL" id="OB808966">
    <property type="protein sequence ID" value="CAD7436097.1"/>
    <property type="molecule type" value="Genomic_DNA"/>
</dbReference>
<name>A0A7R9ENB1_9NEOP</name>
<gene>
    <name evidence="1" type="ORF">TMSB3V08_LOCUS12743</name>
</gene>
<dbReference type="InterPro" id="IPR036514">
    <property type="entry name" value="SGNH_hydro_sf"/>
</dbReference>
<dbReference type="SUPFAM" id="SSF52266">
    <property type="entry name" value="SGNH hydrolase"/>
    <property type="match status" value="1"/>
</dbReference>
<evidence type="ECO:0000313" key="1">
    <source>
        <dbReference type="EMBL" id="CAD7436097.1"/>
    </source>
</evidence>
<organism evidence="1">
    <name type="scientific">Timema monikensis</name>
    <dbReference type="NCBI Taxonomy" id="170555"/>
    <lineage>
        <taxon>Eukaryota</taxon>
        <taxon>Metazoa</taxon>
        <taxon>Ecdysozoa</taxon>
        <taxon>Arthropoda</taxon>
        <taxon>Hexapoda</taxon>
        <taxon>Insecta</taxon>
        <taxon>Pterygota</taxon>
        <taxon>Neoptera</taxon>
        <taxon>Polyneoptera</taxon>
        <taxon>Phasmatodea</taxon>
        <taxon>Timematodea</taxon>
        <taxon>Timematoidea</taxon>
        <taxon>Timematidae</taxon>
        <taxon>Timema</taxon>
    </lineage>
</organism>
<reference evidence="1" key="1">
    <citation type="submission" date="2020-11" db="EMBL/GenBank/DDBJ databases">
        <authorList>
            <person name="Tran Van P."/>
        </authorList>
    </citation>
    <scope>NUCLEOTIDE SEQUENCE</scope>
</reference>
<protein>
    <submittedName>
        <fullName evidence="1">Uncharacterized protein</fullName>
    </submittedName>
</protein>
<dbReference type="Gene3D" id="3.40.50.1110">
    <property type="entry name" value="SGNH hydrolase"/>
    <property type="match status" value="1"/>
</dbReference>
<accession>A0A7R9ENB1</accession>
<dbReference type="AlphaFoldDB" id="A0A7R9ENB1"/>
<proteinExistence type="predicted"/>